<sequence>MKQFKKIGLLLAAFMLGIFSVWAQKPIKTLVVTGQNNHNWPVSHIAIQKILENSGLFQVDLAISPQKGEDMSAFTPDFSAYQLVVLDYNGDPWPEKTNQAFVEYVKKGGGVVIYHAANNSFPNWKEYNEICALGGWEGRDEKSGPYAYWENNQLKKDMTAGPGGSHGSQREYVLTTRSQGHPVLKGLPEQWMHAQDELYDRMRGPANIGTLMYTAFALKDKGGSGREEPLVFTVDYGKARIFHLMLGHAGETLENNPAMQCTGFQVLLLRGSEWAATGKVTQKVPADFPTATKISYRKDYK</sequence>
<dbReference type="InterPro" id="IPR029010">
    <property type="entry name" value="ThuA-like"/>
</dbReference>
<evidence type="ECO:0000313" key="4">
    <source>
        <dbReference type="Proteomes" id="UP001165444"/>
    </source>
</evidence>
<dbReference type="Proteomes" id="UP001165444">
    <property type="component" value="Unassembled WGS sequence"/>
</dbReference>
<evidence type="ECO:0000256" key="1">
    <source>
        <dbReference type="SAM" id="SignalP"/>
    </source>
</evidence>
<name>A0ABT0C0J5_9BACT</name>
<dbReference type="EMBL" id="JAKZMM010000014">
    <property type="protein sequence ID" value="MCJ2380373.1"/>
    <property type="molecule type" value="Genomic_DNA"/>
</dbReference>
<dbReference type="Pfam" id="PF06283">
    <property type="entry name" value="ThuA"/>
    <property type="match status" value="1"/>
</dbReference>
<gene>
    <name evidence="3" type="ORF">MUN53_07075</name>
</gene>
<accession>A0ABT0C0J5</accession>
<organism evidence="3 4">
    <name type="scientific">Parabacteroides faecalis</name>
    <dbReference type="NCBI Taxonomy" id="2924040"/>
    <lineage>
        <taxon>Bacteria</taxon>
        <taxon>Pseudomonadati</taxon>
        <taxon>Bacteroidota</taxon>
        <taxon>Bacteroidia</taxon>
        <taxon>Bacteroidales</taxon>
        <taxon>Tannerellaceae</taxon>
        <taxon>Parabacteroides</taxon>
    </lineage>
</organism>
<dbReference type="PANTHER" id="PTHR40469:SF2">
    <property type="entry name" value="GALACTOSE-BINDING DOMAIN-LIKE SUPERFAMILY PROTEIN"/>
    <property type="match status" value="1"/>
</dbReference>
<feature type="signal peptide" evidence="1">
    <location>
        <begin position="1"/>
        <end position="23"/>
    </location>
</feature>
<reference evidence="3 4" key="1">
    <citation type="submission" date="2022-03" db="EMBL/GenBank/DDBJ databases">
        <title>Parabacteroides sp. nov. isolated from swine feces.</title>
        <authorList>
            <person name="Bak J.E."/>
        </authorList>
    </citation>
    <scope>NUCLEOTIDE SEQUENCE [LARGE SCALE GENOMIC DNA]</scope>
    <source>
        <strain evidence="3 4">AGMB00274</strain>
    </source>
</reference>
<protein>
    <submittedName>
        <fullName evidence="3">ThuA domain-containing protein</fullName>
    </submittedName>
</protein>
<proteinExistence type="predicted"/>
<dbReference type="InterPro" id="IPR029062">
    <property type="entry name" value="Class_I_gatase-like"/>
</dbReference>
<comment type="caution">
    <text evidence="3">The sequence shown here is derived from an EMBL/GenBank/DDBJ whole genome shotgun (WGS) entry which is preliminary data.</text>
</comment>
<evidence type="ECO:0000259" key="2">
    <source>
        <dbReference type="Pfam" id="PF06283"/>
    </source>
</evidence>
<dbReference type="PANTHER" id="PTHR40469">
    <property type="entry name" value="SECRETED GLYCOSYL HYDROLASE"/>
    <property type="match status" value="1"/>
</dbReference>
<dbReference type="RefSeq" id="WP_243324290.1">
    <property type="nucleotide sequence ID" value="NZ_JAKZMM010000014.1"/>
</dbReference>
<dbReference type="Gene3D" id="3.40.50.880">
    <property type="match status" value="1"/>
</dbReference>
<evidence type="ECO:0000313" key="3">
    <source>
        <dbReference type="EMBL" id="MCJ2380373.1"/>
    </source>
</evidence>
<feature type="chain" id="PRO_5046820038" evidence="1">
    <location>
        <begin position="24"/>
        <end position="301"/>
    </location>
</feature>
<keyword evidence="4" id="KW-1185">Reference proteome</keyword>
<dbReference type="SUPFAM" id="SSF52317">
    <property type="entry name" value="Class I glutamine amidotransferase-like"/>
    <property type="match status" value="1"/>
</dbReference>
<keyword evidence="1" id="KW-0732">Signal</keyword>
<feature type="domain" description="ThuA-like" evidence="2">
    <location>
        <begin position="29"/>
        <end position="275"/>
    </location>
</feature>